<dbReference type="InterPro" id="IPR011011">
    <property type="entry name" value="Znf_FYVE_PHD"/>
</dbReference>
<evidence type="ECO:0000313" key="1">
    <source>
        <dbReference type="EMBL" id="KAH3747309.1"/>
    </source>
</evidence>
<accession>A0A9D4I418</accession>
<comment type="caution">
    <text evidence="1">The sequence shown here is derived from an EMBL/GenBank/DDBJ whole genome shotgun (WGS) entry which is preliminary data.</text>
</comment>
<gene>
    <name evidence="1" type="ORF">DPMN_181734</name>
</gene>
<reference evidence="1" key="2">
    <citation type="submission" date="2020-11" db="EMBL/GenBank/DDBJ databases">
        <authorList>
            <person name="McCartney M.A."/>
            <person name="Auch B."/>
            <person name="Kono T."/>
            <person name="Mallez S."/>
            <person name="Becker A."/>
            <person name="Gohl D.M."/>
            <person name="Silverstein K.A.T."/>
            <person name="Koren S."/>
            <person name="Bechman K.B."/>
            <person name="Herman A."/>
            <person name="Abrahante J.E."/>
            <person name="Garbe J."/>
        </authorList>
    </citation>
    <scope>NUCLEOTIDE SEQUENCE</scope>
    <source>
        <strain evidence="1">Duluth1</strain>
        <tissue evidence="1">Whole animal</tissue>
    </source>
</reference>
<dbReference type="EMBL" id="JAIWYP010000010">
    <property type="protein sequence ID" value="KAH3747309.1"/>
    <property type="molecule type" value="Genomic_DNA"/>
</dbReference>
<protein>
    <submittedName>
        <fullName evidence="1">Uncharacterized protein</fullName>
    </submittedName>
</protein>
<proteinExistence type="predicted"/>
<dbReference type="SUPFAM" id="SSF57903">
    <property type="entry name" value="FYVE/PHD zinc finger"/>
    <property type="match status" value="1"/>
</dbReference>
<reference evidence="1" key="1">
    <citation type="journal article" date="2019" name="bioRxiv">
        <title>The Genome of the Zebra Mussel, Dreissena polymorpha: A Resource for Invasive Species Research.</title>
        <authorList>
            <person name="McCartney M.A."/>
            <person name="Auch B."/>
            <person name="Kono T."/>
            <person name="Mallez S."/>
            <person name="Zhang Y."/>
            <person name="Obille A."/>
            <person name="Becker A."/>
            <person name="Abrahante J.E."/>
            <person name="Garbe J."/>
            <person name="Badalamenti J.P."/>
            <person name="Herman A."/>
            <person name="Mangelson H."/>
            <person name="Liachko I."/>
            <person name="Sullivan S."/>
            <person name="Sone E.D."/>
            <person name="Koren S."/>
            <person name="Silverstein K.A.T."/>
            <person name="Beckman K.B."/>
            <person name="Gohl D.M."/>
        </authorList>
    </citation>
    <scope>NUCLEOTIDE SEQUENCE</scope>
    <source>
        <strain evidence="1">Duluth1</strain>
        <tissue evidence="1">Whole animal</tissue>
    </source>
</reference>
<sequence>MECDQCDNLFSEESDKLLTCDYCSKHRCLKCLNVTTAVYKAIHGRALMPWFCHLCVKKSLNVTRENKTIEDRCSDFLSEFEQKMNNRMKKLENDMVDIKHGIDNMKEDIIKDVKGSHTVENQVSDINSMKDEIIKEVCQSFQSENKGKGSDSEKLEIIKDIINRRINIIFQNIEEYRRNLKGDRIKHDTNEIKGVGNEIGINLQDEDILNVRRIWTKGTL</sequence>
<organism evidence="1 2">
    <name type="scientific">Dreissena polymorpha</name>
    <name type="common">Zebra mussel</name>
    <name type="synonym">Mytilus polymorpha</name>
    <dbReference type="NCBI Taxonomy" id="45954"/>
    <lineage>
        <taxon>Eukaryota</taxon>
        <taxon>Metazoa</taxon>
        <taxon>Spiralia</taxon>
        <taxon>Lophotrochozoa</taxon>
        <taxon>Mollusca</taxon>
        <taxon>Bivalvia</taxon>
        <taxon>Autobranchia</taxon>
        <taxon>Heteroconchia</taxon>
        <taxon>Euheterodonta</taxon>
        <taxon>Imparidentia</taxon>
        <taxon>Neoheterodontei</taxon>
        <taxon>Myida</taxon>
        <taxon>Dreissenoidea</taxon>
        <taxon>Dreissenidae</taxon>
        <taxon>Dreissena</taxon>
    </lineage>
</organism>
<dbReference type="Proteomes" id="UP000828390">
    <property type="component" value="Unassembled WGS sequence"/>
</dbReference>
<evidence type="ECO:0000313" key="2">
    <source>
        <dbReference type="Proteomes" id="UP000828390"/>
    </source>
</evidence>
<dbReference type="AlphaFoldDB" id="A0A9D4I418"/>
<name>A0A9D4I418_DREPO</name>
<keyword evidence="2" id="KW-1185">Reference proteome</keyword>